<dbReference type="PANTHER" id="PTHR10366:SF562">
    <property type="entry name" value="ALDEHYDE REDUCTASE II (AFU_ORTHOLOGUE AFUA_1G11360)"/>
    <property type="match status" value="1"/>
</dbReference>
<protein>
    <submittedName>
        <fullName evidence="4">NAD(P)-binding protein</fullName>
    </submittedName>
</protein>
<gene>
    <name evidence="4" type="ORF">FA09DRAFT_328826</name>
</gene>
<keyword evidence="1" id="KW-0560">Oxidoreductase</keyword>
<dbReference type="EMBL" id="KZ819288">
    <property type="protein sequence ID" value="PWN99435.1"/>
    <property type="molecule type" value="Genomic_DNA"/>
</dbReference>
<evidence type="ECO:0000313" key="4">
    <source>
        <dbReference type="EMBL" id="PWN99435.1"/>
    </source>
</evidence>
<name>A0A316ZGJ3_9BASI</name>
<dbReference type="InterPro" id="IPR001509">
    <property type="entry name" value="Epimerase_deHydtase"/>
</dbReference>
<feature type="domain" description="NAD-dependent epimerase/dehydratase" evidence="3">
    <location>
        <begin position="12"/>
        <end position="145"/>
    </location>
</feature>
<evidence type="ECO:0000256" key="1">
    <source>
        <dbReference type="ARBA" id="ARBA00023002"/>
    </source>
</evidence>
<organism evidence="4 5">
    <name type="scientific">Tilletiopsis washingtonensis</name>
    <dbReference type="NCBI Taxonomy" id="58919"/>
    <lineage>
        <taxon>Eukaryota</taxon>
        <taxon>Fungi</taxon>
        <taxon>Dikarya</taxon>
        <taxon>Basidiomycota</taxon>
        <taxon>Ustilaginomycotina</taxon>
        <taxon>Exobasidiomycetes</taxon>
        <taxon>Entylomatales</taxon>
        <taxon>Entylomatales incertae sedis</taxon>
        <taxon>Tilletiopsis</taxon>
    </lineage>
</organism>
<evidence type="ECO:0000313" key="5">
    <source>
        <dbReference type="Proteomes" id="UP000245946"/>
    </source>
</evidence>
<dbReference type="STRING" id="58919.A0A316ZGJ3"/>
<dbReference type="InterPro" id="IPR036291">
    <property type="entry name" value="NAD(P)-bd_dom_sf"/>
</dbReference>
<comment type="similarity">
    <text evidence="2">Belongs to the NAD(P)-dependent epimerase/dehydratase family. Dihydroflavonol-4-reductase subfamily.</text>
</comment>
<reference evidence="4 5" key="1">
    <citation type="journal article" date="2018" name="Mol. Biol. Evol.">
        <title>Broad Genomic Sampling Reveals a Smut Pathogenic Ancestry of the Fungal Clade Ustilaginomycotina.</title>
        <authorList>
            <person name="Kijpornyongpan T."/>
            <person name="Mondo S.J."/>
            <person name="Barry K."/>
            <person name="Sandor L."/>
            <person name="Lee J."/>
            <person name="Lipzen A."/>
            <person name="Pangilinan J."/>
            <person name="LaButti K."/>
            <person name="Hainaut M."/>
            <person name="Henrissat B."/>
            <person name="Grigoriev I.V."/>
            <person name="Spatafora J.W."/>
            <person name="Aime M.C."/>
        </authorList>
    </citation>
    <scope>NUCLEOTIDE SEQUENCE [LARGE SCALE GENOMIC DNA]</scope>
    <source>
        <strain evidence="4 5">MCA 4186</strain>
    </source>
</reference>
<keyword evidence="5" id="KW-1185">Reference proteome</keyword>
<dbReference type="InterPro" id="IPR050425">
    <property type="entry name" value="NAD(P)_dehydrat-like"/>
</dbReference>
<dbReference type="SUPFAM" id="SSF51735">
    <property type="entry name" value="NAD(P)-binding Rossmann-fold domains"/>
    <property type="match status" value="1"/>
</dbReference>
<dbReference type="RefSeq" id="XP_025599714.1">
    <property type="nucleotide sequence ID" value="XM_025741928.1"/>
</dbReference>
<dbReference type="Proteomes" id="UP000245946">
    <property type="component" value="Unassembled WGS sequence"/>
</dbReference>
<dbReference type="OrthoDB" id="2735536at2759"/>
<dbReference type="GO" id="GO:0016616">
    <property type="term" value="F:oxidoreductase activity, acting on the CH-OH group of donors, NAD or NADP as acceptor"/>
    <property type="evidence" value="ECO:0007669"/>
    <property type="project" value="TreeGrafter"/>
</dbReference>
<proteinExistence type="inferred from homology"/>
<sequence length="349" mass="37661">MSNAPIAPGSLVLVTGGTGFIGSHVVRTFLHDGFRVRLPARTQEKGDKFVKHFSEYADKLEVVVIPDALREGAYDEAVKGVAGIAHLATAIDIQSTDYDAVVPPSIAGTVGVLQSALKYGPTVQRVAICSSSGASGQPNPVPRAKFEADPSIAQKLDASTWNDKSIETIEAQRKNGKVTDGFQLYYVSKVLAERAAHDFIKNEKPNFTISMILPNANFGDMIPCATGTSTGGWSQAVADGQDMNQIDPQWFVNVDDTARLHVQALVSPDIKQGERIWAVSERFTWNDIAAEVKKNKPEANVVTVEGDKDRVDASDIDASRAQELLKEFGGFQGLAVTVRQGLGLEKPRI</sequence>
<dbReference type="Gene3D" id="3.40.50.720">
    <property type="entry name" value="NAD(P)-binding Rossmann-like Domain"/>
    <property type="match status" value="1"/>
</dbReference>
<evidence type="ECO:0000259" key="3">
    <source>
        <dbReference type="Pfam" id="PF01370"/>
    </source>
</evidence>
<dbReference type="SMR" id="A0A316ZGJ3"/>
<dbReference type="GeneID" id="37269472"/>
<accession>A0A316ZGJ3</accession>
<dbReference type="Pfam" id="PF01370">
    <property type="entry name" value="Epimerase"/>
    <property type="match status" value="1"/>
</dbReference>
<dbReference type="PANTHER" id="PTHR10366">
    <property type="entry name" value="NAD DEPENDENT EPIMERASE/DEHYDRATASE"/>
    <property type="match status" value="1"/>
</dbReference>
<evidence type="ECO:0000256" key="2">
    <source>
        <dbReference type="ARBA" id="ARBA00023445"/>
    </source>
</evidence>
<dbReference type="AlphaFoldDB" id="A0A316ZGJ3"/>